<dbReference type="EMBL" id="JAUHHV010000011">
    <property type="protein sequence ID" value="KAK1408118.1"/>
    <property type="molecule type" value="Genomic_DNA"/>
</dbReference>
<feature type="compositionally biased region" description="Polar residues" evidence="1">
    <location>
        <begin position="1"/>
        <end position="16"/>
    </location>
</feature>
<evidence type="ECO:0000313" key="2">
    <source>
        <dbReference type="EMBL" id="KAK1408118.1"/>
    </source>
</evidence>
<name>A0AAD8JR39_TARER</name>
<evidence type="ECO:0000313" key="3">
    <source>
        <dbReference type="Proteomes" id="UP001229421"/>
    </source>
</evidence>
<dbReference type="AlphaFoldDB" id="A0AAD8JR39"/>
<organism evidence="2 3">
    <name type="scientific">Tagetes erecta</name>
    <name type="common">African marigold</name>
    <dbReference type="NCBI Taxonomy" id="13708"/>
    <lineage>
        <taxon>Eukaryota</taxon>
        <taxon>Viridiplantae</taxon>
        <taxon>Streptophyta</taxon>
        <taxon>Embryophyta</taxon>
        <taxon>Tracheophyta</taxon>
        <taxon>Spermatophyta</taxon>
        <taxon>Magnoliopsida</taxon>
        <taxon>eudicotyledons</taxon>
        <taxon>Gunneridae</taxon>
        <taxon>Pentapetalae</taxon>
        <taxon>asterids</taxon>
        <taxon>campanulids</taxon>
        <taxon>Asterales</taxon>
        <taxon>Asteraceae</taxon>
        <taxon>Asteroideae</taxon>
        <taxon>Heliantheae alliance</taxon>
        <taxon>Tageteae</taxon>
        <taxon>Tagetes</taxon>
    </lineage>
</organism>
<sequence>MYGARTSKSAISVDGTTHSDDRKSPGSQDDGVFSMSSHKVATKDRITTNLSDSFPCSSEMTRKKPSDGTHFKS</sequence>
<feature type="compositionally biased region" description="Basic and acidic residues" evidence="1">
    <location>
        <begin position="60"/>
        <end position="73"/>
    </location>
</feature>
<keyword evidence="3" id="KW-1185">Reference proteome</keyword>
<evidence type="ECO:0000256" key="1">
    <source>
        <dbReference type="SAM" id="MobiDB-lite"/>
    </source>
</evidence>
<comment type="caution">
    <text evidence="2">The sequence shown here is derived from an EMBL/GenBank/DDBJ whole genome shotgun (WGS) entry which is preliminary data.</text>
</comment>
<accession>A0AAD8JR39</accession>
<reference evidence="2" key="1">
    <citation type="journal article" date="2023" name="bioRxiv">
        <title>Improved chromosome-level genome assembly for marigold (Tagetes erecta).</title>
        <authorList>
            <person name="Jiang F."/>
            <person name="Yuan L."/>
            <person name="Wang S."/>
            <person name="Wang H."/>
            <person name="Xu D."/>
            <person name="Wang A."/>
            <person name="Fan W."/>
        </authorList>
    </citation>
    <scope>NUCLEOTIDE SEQUENCE</scope>
    <source>
        <strain evidence="2">WSJ</strain>
        <tissue evidence="2">Leaf</tissue>
    </source>
</reference>
<feature type="region of interest" description="Disordered" evidence="1">
    <location>
        <begin position="1"/>
        <end position="73"/>
    </location>
</feature>
<dbReference type="Proteomes" id="UP001229421">
    <property type="component" value="Unassembled WGS sequence"/>
</dbReference>
<feature type="compositionally biased region" description="Polar residues" evidence="1">
    <location>
        <begin position="47"/>
        <end position="59"/>
    </location>
</feature>
<gene>
    <name evidence="2" type="ORF">QVD17_39752</name>
</gene>
<protein>
    <submittedName>
        <fullName evidence="2">Uncharacterized protein</fullName>
    </submittedName>
</protein>
<proteinExistence type="predicted"/>